<gene>
    <name evidence="2" type="ORF">PIB30_090630</name>
</gene>
<evidence type="ECO:0000313" key="3">
    <source>
        <dbReference type="Proteomes" id="UP001341840"/>
    </source>
</evidence>
<comment type="caution">
    <text evidence="2">The sequence shown here is derived from an EMBL/GenBank/DDBJ whole genome shotgun (WGS) entry which is preliminary data.</text>
</comment>
<name>A0ABU6ZTL0_9FABA</name>
<dbReference type="EMBL" id="JASCZI010273622">
    <property type="protein sequence ID" value="MED6225116.1"/>
    <property type="molecule type" value="Genomic_DNA"/>
</dbReference>
<organism evidence="2 3">
    <name type="scientific">Stylosanthes scabra</name>
    <dbReference type="NCBI Taxonomy" id="79078"/>
    <lineage>
        <taxon>Eukaryota</taxon>
        <taxon>Viridiplantae</taxon>
        <taxon>Streptophyta</taxon>
        <taxon>Embryophyta</taxon>
        <taxon>Tracheophyta</taxon>
        <taxon>Spermatophyta</taxon>
        <taxon>Magnoliopsida</taxon>
        <taxon>eudicotyledons</taxon>
        <taxon>Gunneridae</taxon>
        <taxon>Pentapetalae</taxon>
        <taxon>rosids</taxon>
        <taxon>fabids</taxon>
        <taxon>Fabales</taxon>
        <taxon>Fabaceae</taxon>
        <taxon>Papilionoideae</taxon>
        <taxon>50 kb inversion clade</taxon>
        <taxon>dalbergioids sensu lato</taxon>
        <taxon>Dalbergieae</taxon>
        <taxon>Pterocarpus clade</taxon>
        <taxon>Stylosanthes</taxon>
    </lineage>
</organism>
<keyword evidence="3" id="KW-1185">Reference proteome</keyword>
<sequence length="189" mass="20544">MGGERSAAPLRSCAVRNDPTLHRRCPPKRPSSPHRTLLFIAASPTLPPCSSSSLKLLSPPNPKQPKTPPSFLKLSFLLLSLFGQLKVLFRPLTTSFIKVRHRSTAPRPGSIIVVRHHRATILVVVLRVSSESCFSSRFEATAYTAVVHQAVAHTVLCPPSASDLRQGDFHSARVRLLPSVLGIGPALPE</sequence>
<feature type="region of interest" description="Disordered" evidence="1">
    <location>
        <begin position="1"/>
        <end position="33"/>
    </location>
</feature>
<evidence type="ECO:0000313" key="2">
    <source>
        <dbReference type="EMBL" id="MED6225116.1"/>
    </source>
</evidence>
<accession>A0ABU6ZTL0</accession>
<protein>
    <submittedName>
        <fullName evidence="2">Uncharacterized protein</fullName>
    </submittedName>
</protein>
<proteinExistence type="predicted"/>
<evidence type="ECO:0000256" key="1">
    <source>
        <dbReference type="SAM" id="MobiDB-lite"/>
    </source>
</evidence>
<dbReference type="Proteomes" id="UP001341840">
    <property type="component" value="Unassembled WGS sequence"/>
</dbReference>
<reference evidence="2 3" key="1">
    <citation type="journal article" date="2023" name="Plants (Basel)">
        <title>Bridging the Gap: Combining Genomics and Transcriptomics Approaches to Understand Stylosanthes scabra, an Orphan Legume from the Brazilian Caatinga.</title>
        <authorList>
            <person name="Ferreira-Neto J.R.C."/>
            <person name="da Silva M.D."/>
            <person name="Binneck E."/>
            <person name="de Melo N.F."/>
            <person name="da Silva R.H."/>
            <person name="de Melo A.L.T.M."/>
            <person name="Pandolfi V."/>
            <person name="Bustamante F.O."/>
            <person name="Brasileiro-Vidal A.C."/>
            <person name="Benko-Iseppon A.M."/>
        </authorList>
    </citation>
    <scope>NUCLEOTIDE SEQUENCE [LARGE SCALE GENOMIC DNA]</scope>
    <source>
        <tissue evidence="2">Leaves</tissue>
    </source>
</reference>